<evidence type="ECO:0000256" key="1">
    <source>
        <dbReference type="SAM" id="MobiDB-lite"/>
    </source>
</evidence>
<gene>
    <name evidence="2" type="ORF">S06H3_02413</name>
</gene>
<protein>
    <submittedName>
        <fullName evidence="2">Uncharacterized protein</fullName>
    </submittedName>
</protein>
<sequence>MTELRAEVAELKLQLEKRKLSAQFPTPVAEPPDIMAQAGLGSFSDEAKLLAQRRALGAAEQEPRQSWLDRLLSNPEGIKIAVDAVKGILGVRDGGSDNVATLLKDLGYSLKDLISQASAPKAGEGLTIGGISLAGSSLTPQLLDTIMQYKGIEAKAQADLEGRKAMGDALDHAMTALAPAITELVARSEGNLGPGPIQRQPRPGPGPEVQDQPQFAECPNCGQAIAIPANFPGGTLRCQAKLADGGTCLGKIDLEVVEDSEAPRGKKRKPKPDPATSLKCPGCGQLVDISGKPLGGAVRCPVCEHEFSIISQTESLPAAEALSEKEKQDRAFRDRFNPGELRLDSDRGT</sequence>
<name>X1M554_9ZZZZ</name>
<feature type="compositionally biased region" description="Basic and acidic residues" evidence="1">
    <location>
        <begin position="322"/>
        <end position="349"/>
    </location>
</feature>
<feature type="region of interest" description="Disordered" evidence="1">
    <location>
        <begin position="314"/>
        <end position="349"/>
    </location>
</feature>
<dbReference type="AlphaFoldDB" id="X1M554"/>
<dbReference type="EMBL" id="BARV01000704">
    <property type="protein sequence ID" value="GAI01469.1"/>
    <property type="molecule type" value="Genomic_DNA"/>
</dbReference>
<comment type="caution">
    <text evidence="2">The sequence shown here is derived from an EMBL/GenBank/DDBJ whole genome shotgun (WGS) entry which is preliminary data.</text>
</comment>
<dbReference type="CDD" id="cd20335">
    <property type="entry name" value="BRcat_RBR"/>
    <property type="match status" value="1"/>
</dbReference>
<accession>X1M554</accession>
<reference evidence="2" key="1">
    <citation type="journal article" date="2014" name="Front. Microbiol.">
        <title>High frequency of phylogenetically diverse reductive dehalogenase-homologous genes in deep subseafloor sedimentary metagenomes.</title>
        <authorList>
            <person name="Kawai M."/>
            <person name="Futagami T."/>
            <person name="Toyoda A."/>
            <person name="Takaki Y."/>
            <person name="Nishi S."/>
            <person name="Hori S."/>
            <person name="Arai W."/>
            <person name="Tsubouchi T."/>
            <person name="Morono Y."/>
            <person name="Uchiyama I."/>
            <person name="Ito T."/>
            <person name="Fujiyama A."/>
            <person name="Inagaki F."/>
            <person name="Takami H."/>
        </authorList>
    </citation>
    <scope>NUCLEOTIDE SEQUENCE</scope>
    <source>
        <strain evidence="2">Expedition CK06-06</strain>
    </source>
</reference>
<organism evidence="2">
    <name type="scientific">marine sediment metagenome</name>
    <dbReference type="NCBI Taxonomy" id="412755"/>
    <lineage>
        <taxon>unclassified sequences</taxon>
        <taxon>metagenomes</taxon>
        <taxon>ecological metagenomes</taxon>
    </lineage>
</organism>
<proteinExistence type="predicted"/>
<feature type="region of interest" description="Disordered" evidence="1">
    <location>
        <begin position="188"/>
        <end position="215"/>
    </location>
</feature>
<evidence type="ECO:0000313" key="2">
    <source>
        <dbReference type="EMBL" id="GAI01469.1"/>
    </source>
</evidence>
<dbReference type="Gene3D" id="2.20.28.160">
    <property type="match status" value="1"/>
</dbReference>